<dbReference type="InterPro" id="IPR016161">
    <property type="entry name" value="Ald_DH/histidinol_DH"/>
</dbReference>
<dbReference type="InterPro" id="IPR016163">
    <property type="entry name" value="Ald_DH_C"/>
</dbReference>
<gene>
    <name evidence="6" type="ORF">ATPR_1807</name>
</gene>
<proteinExistence type="inferred from homology"/>
<organism evidence="6 7">
    <name type="scientific">Acetobacter tropicalis NBRC 101654</name>
    <dbReference type="NCBI Taxonomy" id="749388"/>
    <lineage>
        <taxon>Bacteria</taxon>
        <taxon>Pseudomonadati</taxon>
        <taxon>Pseudomonadota</taxon>
        <taxon>Alphaproteobacteria</taxon>
        <taxon>Acetobacterales</taxon>
        <taxon>Acetobacteraceae</taxon>
        <taxon>Acetobacter</taxon>
    </lineage>
</organism>
<dbReference type="GO" id="GO:0004777">
    <property type="term" value="F:succinate-semialdehyde dehydrogenase (NAD+) activity"/>
    <property type="evidence" value="ECO:0007669"/>
    <property type="project" value="TreeGrafter"/>
</dbReference>
<sequence length="474" mass="51821">MDMPEPYPEPLSSKDIKSMSPYRTINPATGKTEKVFDLHSTEDMLKKLERAHGFWQNDWRYRSIAERRTLLNKAADALRANKEKHARLISIEMGKVLPEAIWEIELSADILSYYADKAETFLAPRDLPVAQGKARVLSEPLGVIYCVEPWNFPYYQLARVAAPNLMAGNVVMVKHAPGVPQCALAFEALFLDVGAPEGAYTNLFITNDQSETLIGRPEVRGVALTGSERAGSAVAAQAGRALKKSTMELGGSDAFIVLDDADLDVVVPRAAVARMGNNGQVCTAAKRMIVHHSLAEEFTARLKTTIEAFQYGDPLEQGVTHGPMSSEDAMKRAVSQVEKAVANGATLVSGGKLLDQEGFFMKAAILTHVTKDNPIFYEEIFGPVAIVYPVQNDEEAVALANDSPYGLGGSIHTSNEERGYQLAQRIDTGMVFINDVTGTAPDLPFGGIKNSGYGRELSEFGIEEFINRKLIRLP</sequence>
<evidence type="ECO:0000313" key="6">
    <source>
        <dbReference type="EMBL" id="GAA08803.1"/>
    </source>
</evidence>
<dbReference type="InterPro" id="IPR016162">
    <property type="entry name" value="Ald_DH_N"/>
</dbReference>
<dbReference type="CDD" id="cd07100">
    <property type="entry name" value="ALDH_SSADH1_GabD1"/>
    <property type="match status" value="1"/>
</dbReference>
<dbReference type="PANTHER" id="PTHR43217">
    <property type="entry name" value="SUCCINATE SEMIALDEHYDE DEHYDROGENASE [NAD(P)+] SAD"/>
    <property type="match status" value="1"/>
</dbReference>
<evidence type="ECO:0000259" key="5">
    <source>
        <dbReference type="Pfam" id="PF00171"/>
    </source>
</evidence>
<evidence type="ECO:0000256" key="3">
    <source>
        <dbReference type="ARBA" id="ARBA00023002"/>
    </source>
</evidence>
<dbReference type="Gene3D" id="3.40.309.10">
    <property type="entry name" value="Aldehyde Dehydrogenase, Chain A, domain 2"/>
    <property type="match status" value="1"/>
</dbReference>
<dbReference type="InterPro" id="IPR047110">
    <property type="entry name" value="GABD/Sad-like"/>
</dbReference>
<dbReference type="InterPro" id="IPR044148">
    <property type="entry name" value="ALDH_GabD1-like"/>
</dbReference>
<comment type="caution">
    <text evidence="6">The sequence shown here is derived from an EMBL/GenBank/DDBJ whole genome shotgun (WGS) entry which is preliminary data.</text>
</comment>
<keyword evidence="3" id="KW-0560">Oxidoreductase</keyword>
<accession>F7VEK8</accession>
<dbReference type="InterPro" id="IPR015590">
    <property type="entry name" value="Aldehyde_DH_dom"/>
</dbReference>
<evidence type="ECO:0000256" key="4">
    <source>
        <dbReference type="SAM" id="MobiDB-lite"/>
    </source>
</evidence>
<dbReference type="FunFam" id="3.40.605.10:FF:000012">
    <property type="entry name" value="NAD-dependent succinate-semialdehyde dehydrogenase"/>
    <property type="match status" value="1"/>
</dbReference>
<evidence type="ECO:0000313" key="7">
    <source>
        <dbReference type="Proteomes" id="UP000004319"/>
    </source>
</evidence>
<dbReference type="AlphaFoldDB" id="F7VEK8"/>
<dbReference type="EMBL" id="BABS01000051">
    <property type="protein sequence ID" value="GAA08803.1"/>
    <property type="molecule type" value="Genomic_DNA"/>
</dbReference>
<dbReference type="FunFam" id="3.40.309.10:FF:000009">
    <property type="entry name" value="Aldehyde dehydrogenase A"/>
    <property type="match status" value="1"/>
</dbReference>
<dbReference type="SUPFAM" id="SSF53720">
    <property type="entry name" value="ALDH-like"/>
    <property type="match status" value="1"/>
</dbReference>
<comment type="similarity">
    <text evidence="1">Belongs to the aldehyde dehydrogenase family.</text>
</comment>
<dbReference type="PANTHER" id="PTHR43217:SF2">
    <property type="entry name" value="SUCCINATE-SEMIALDEHYDE DEHYDROGENASE [NADP(+)]"/>
    <property type="match status" value="1"/>
</dbReference>
<evidence type="ECO:0000256" key="1">
    <source>
        <dbReference type="ARBA" id="ARBA00009986"/>
    </source>
</evidence>
<evidence type="ECO:0000256" key="2">
    <source>
        <dbReference type="ARBA" id="ARBA00022857"/>
    </source>
</evidence>
<dbReference type="GO" id="GO:0004030">
    <property type="term" value="F:aldehyde dehydrogenase [NAD(P)+] activity"/>
    <property type="evidence" value="ECO:0007669"/>
    <property type="project" value="InterPro"/>
</dbReference>
<reference evidence="6 7" key="1">
    <citation type="journal article" date="2011" name="Biochem. Biophys. Res. Commun.">
        <title>Increased number of Arginine-based salt bridges contributes to the thermotolerance of thermotolerant acetic acid bacteria, Acetobacter tropicalis SKU1100.</title>
        <authorList>
            <person name="Matsutani M."/>
            <person name="Hirakawa H."/>
            <person name="Nishikura M."/>
            <person name="Soemphol W."/>
            <person name="Ali I.A.I."/>
            <person name="Yakushi T."/>
            <person name="Matsushita K."/>
        </authorList>
    </citation>
    <scope>NUCLEOTIDE SEQUENCE [LARGE SCALE GENOMIC DNA]</scope>
    <source>
        <strain evidence="6 7">NBRC 101654</strain>
    </source>
</reference>
<dbReference type="Proteomes" id="UP000004319">
    <property type="component" value="Unassembled WGS sequence"/>
</dbReference>
<protein>
    <submittedName>
        <fullName evidence="6">Aldehyde dehydrogenase</fullName>
    </submittedName>
</protein>
<dbReference type="Pfam" id="PF00171">
    <property type="entry name" value="Aldedh"/>
    <property type="match status" value="1"/>
</dbReference>
<feature type="region of interest" description="Disordered" evidence="4">
    <location>
        <begin position="1"/>
        <end position="22"/>
    </location>
</feature>
<dbReference type="Gene3D" id="3.40.605.10">
    <property type="entry name" value="Aldehyde Dehydrogenase, Chain A, domain 1"/>
    <property type="match status" value="1"/>
</dbReference>
<feature type="domain" description="Aldehyde dehydrogenase" evidence="5">
    <location>
        <begin position="21"/>
        <end position="470"/>
    </location>
</feature>
<name>F7VEK8_9PROT</name>
<keyword evidence="2" id="KW-0521">NADP</keyword>